<evidence type="ECO:0000313" key="3">
    <source>
        <dbReference type="Proteomes" id="UP001237642"/>
    </source>
</evidence>
<dbReference type="AlphaFoldDB" id="A0AAD8H1C9"/>
<comment type="caution">
    <text evidence="2">The sequence shown here is derived from an EMBL/GenBank/DDBJ whole genome shotgun (WGS) entry which is preliminary data.</text>
</comment>
<feature type="compositionally biased region" description="Polar residues" evidence="1">
    <location>
        <begin position="489"/>
        <end position="498"/>
    </location>
</feature>
<dbReference type="Proteomes" id="UP001237642">
    <property type="component" value="Unassembled WGS sequence"/>
</dbReference>
<organism evidence="2 3">
    <name type="scientific">Heracleum sosnowskyi</name>
    <dbReference type="NCBI Taxonomy" id="360622"/>
    <lineage>
        <taxon>Eukaryota</taxon>
        <taxon>Viridiplantae</taxon>
        <taxon>Streptophyta</taxon>
        <taxon>Embryophyta</taxon>
        <taxon>Tracheophyta</taxon>
        <taxon>Spermatophyta</taxon>
        <taxon>Magnoliopsida</taxon>
        <taxon>eudicotyledons</taxon>
        <taxon>Gunneridae</taxon>
        <taxon>Pentapetalae</taxon>
        <taxon>asterids</taxon>
        <taxon>campanulids</taxon>
        <taxon>Apiales</taxon>
        <taxon>Apiaceae</taxon>
        <taxon>Apioideae</taxon>
        <taxon>apioid superclade</taxon>
        <taxon>Tordylieae</taxon>
        <taxon>Tordyliinae</taxon>
        <taxon>Heracleum</taxon>
    </lineage>
</organism>
<dbReference type="PANTHER" id="PTHR36062:SF1">
    <property type="entry name" value="OS01G0687300 PROTEIN"/>
    <property type="match status" value="1"/>
</dbReference>
<accession>A0AAD8H1C9</accession>
<proteinExistence type="predicted"/>
<reference evidence="2" key="2">
    <citation type="submission" date="2023-05" db="EMBL/GenBank/DDBJ databases">
        <authorList>
            <person name="Schelkunov M.I."/>
        </authorList>
    </citation>
    <scope>NUCLEOTIDE SEQUENCE</scope>
    <source>
        <strain evidence="2">Hsosn_3</strain>
        <tissue evidence="2">Leaf</tissue>
    </source>
</reference>
<feature type="compositionally biased region" description="Basic and acidic residues" evidence="1">
    <location>
        <begin position="499"/>
        <end position="508"/>
    </location>
</feature>
<dbReference type="EMBL" id="JAUIZM010000010">
    <property type="protein sequence ID" value="KAK1358626.1"/>
    <property type="molecule type" value="Genomic_DNA"/>
</dbReference>
<dbReference type="PANTHER" id="PTHR36062">
    <property type="entry name" value="OS01G0687300 PROTEIN"/>
    <property type="match status" value="1"/>
</dbReference>
<keyword evidence="3" id="KW-1185">Reference proteome</keyword>
<evidence type="ECO:0000256" key="1">
    <source>
        <dbReference type="SAM" id="MobiDB-lite"/>
    </source>
</evidence>
<sequence length="523" mass="57386">MSPSFETSLNSGRPEQNQLLSHLGHDTKNFLSLGEVGNASDISGPRNGFRNVESRNASLTMGSRNYINSVPSLQSSFMSYRSQPSGRGLVQSRLARNFNDSTNASFISRGNFSTVHGSAPIWPGTSHSTISRIQPQGLIPGGCINEGGRSSVPSVIRGQEKGDNMQSMQEFRRYGDYQSNSTLLLGQEKKEICSSFRTPVIPLSRKDDGSFLMLNNASPNHDHSEACYQELHQGIQNPPQMGLFPNWSSSSKLETLDQQHFLQTRNHSAQMNTMRTFTPVNSVVGASQGPLMISDRSLPNEERVNASFCKENRLPEKFDEVVDLNKEPCQLFGHSQQGVKLQPLDTPTGSGGITSVQHPSAFQFVSKNELSAEGGSHVTDIQENHLSGAKPFPVNKDARTYVSSEELWSKPVIPGIPDLNIPLPAMEPTTKTRRKRKISDILNAGNSAQQEIINKSFRQIKKGKRTKSELTFAGKEVIDLDLLDDGPSSKLNCGSSSKEPIEVEKKTSDQNGKTPSGLKPCNK</sequence>
<protein>
    <submittedName>
        <fullName evidence="2">Uncharacterized protein</fullName>
    </submittedName>
</protein>
<dbReference type="GO" id="GO:0010099">
    <property type="term" value="P:regulation of photomorphogenesis"/>
    <property type="evidence" value="ECO:0007669"/>
    <property type="project" value="InterPro"/>
</dbReference>
<name>A0AAD8H1C9_9APIA</name>
<gene>
    <name evidence="2" type="ORF">POM88_043100</name>
</gene>
<reference evidence="2" key="1">
    <citation type="submission" date="2023-02" db="EMBL/GenBank/DDBJ databases">
        <title>Genome of toxic invasive species Heracleum sosnowskyi carries increased number of genes despite the absence of recent whole-genome duplications.</title>
        <authorList>
            <person name="Schelkunov M."/>
            <person name="Shtratnikova V."/>
            <person name="Makarenko M."/>
            <person name="Klepikova A."/>
            <person name="Omelchenko D."/>
            <person name="Novikova G."/>
            <person name="Obukhova E."/>
            <person name="Bogdanov V."/>
            <person name="Penin A."/>
            <person name="Logacheva M."/>
        </authorList>
    </citation>
    <scope>NUCLEOTIDE SEQUENCE</scope>
    <source>
        <strain evidence="2">Hsosn_3</strain>
        <tissue evidence="2">Leaf</tissue>
    </source>
</reference>
<evidence type="ECO:0000313" key="2">
    <source>
        <dbReference type="EMBL" id="KAK1358626.1"/>
    </source>
</evidence>
<feature type="region of interest" description="Disordered" evidence="1">
    <location>
        <begin position="484"/>
        <end position="523"/>
    </location>
</feature>
<dbReference type="InterPro" id="IPR037476">
    <property type="entry name" value="PCH1"/>
</dbReference>